<evidence type="ECO:0000313" key="1">
    <source>
        <dbReference type="EMBL" id="AIL43804.1"/>
    </source>
</evidence>
<organism evidence="1 2">
    <name type="scientific">Elizabethkingia anophelis NUHP1</name>
    <dbReference type="NCBI Taxonomy" id="1338011"/>
    <lineage>
        <taxon>Bacteria</taxon>
        <taxon>Pseudomonadati</taxon>
        <taxon>Bacteroidota</taxon>
        <taxon>Flavobacteriia</taxon>
        <taxon>Flavobacteriales</taxon>
        <taxon>Weeksellaceae</taxon>
        <taxon>Elizabethkingia</taxon>
    </lineage>
</organism>
<accession>A0A077ECG7</accession>
<dbReference type="HOGENOM" id="CLU_145489_0_0_10"/>
<dbReference type="RefSeq" id="WP_009090147.1">
    <property type="nucleotide sequence ID" value="NZ_CP007547.1"/>
</dbReference>
<protein>
    <submittedName>
        <fullName evidence="1">Uncharacterized protein</fullName>
    </submittedName>
</protein>
<dbReference type="eggNOG" id="ENOG5033P19">
    <property type="taxonomic scope" value="Bacteria"/>
</dbReference>
<proteinExistence type="predicted"/>
<reference evidence="1" key="1">
    <citation type="journal article" date="2013" name="Lancet">
        <title>First case of E anophelis outbreak in an intensive-care unit.</title>
        <authorList>
            <person name="Teo J."/>
            <person name="Tan S.Y."/>
            <person name="Tay M."/>
            <person name="Ding Y."/>
            <person name="Kjelleberg S."/>
            <person name="Givskov M."/>
            <person name="Lin R.T."/>
            <person name="Yang L."/>
        </authorList>
    </citation>
    <scope>NUCLEOTIDE SEQUENCE [LARGE SCALE GENOMIC DNA]</scope>
    <source>
        <strain evidence="1">NUHP1</strain>
    </source>
</reference>
<reference evidence="1" key="2">
    <citation type="journal article" date="2015" name="Genome Biol. Evol.">
        <title>Complete Genome Sequence and Transcriptomic Analysis of the Novel Pathogen Elizabethkingia anophelis in Response to Oxidative Stress.</title>
        <authorList>
            <person name="Li Y."/>
            <person name="Liu Y."/>
            <person name="Chew S.C."/>
            <person name="Tay M."/>
            <person name="Salido M.M."/>
            <person name="Teo J."/>
            <person name="Lauro F.M."/>
            <person name="Givskov M."/>
            <person name="Yang L."/>
        </authorList>
    </citation>
    <scope>NUCLEOTIDE SEQUENCE</scope>
    <source>
        <strain evidence="1">NUHP1</strain>
    </source>
</reference>
<gene>
    <name evidence="1" type="ORF">BD94_0029</name>
</gene>
<dbReference type="EMBL" id="CP007547">
    <property type="protein sequence ID" value="AIL43804.1"/>
    <property type="molecule type" value="Genomic_DNA"/>
</dbReference>
<evidence type="ECO:0000313" key="2">
    <source>
        <dbReference type="Proteomes" id="UP000028933"/>
    </source>
</evidence>
<dbReference type="Proteomes" id="UP000028933">
    <property type="component" value="Chromosome"/>
</dbReference>
<dbReference type="GeneID" id="56685119"/>
<name>A0A077ECG7_9FLAO</name>
<dbReference type="STRING" id="1338011.BD94_0029"/>
<sequence length="144" mass="15971">MKFLKLAILLGVFGVLFTNCLGDNRGDNVIYGFLVTTKIEQKDIKPVGEQSKLNITYTTTNTCQAFVQIQVAKNENNVVDLGVVGSQKSGDMCADKVEDKTVEYAFTPTKAGTYTFRFWAGKNSDNTDKFIEEKVEIKALEPAK</sequence>
<dbReference type="AlphaFoldDB" id="A0A077ECG7"/>
<dbReference type="KEGG" id="eao:BD94_0029"/>